<evidence type="ECO:0000256" key="1">
    <source>
        <dbReference type="SAM" id="SignalP"/>
    </source>
</evidence>
<evidence type="ECO:0000313" key="3">
    <source>
        <dbReference type="Proteomes" id="UP001158576"/>
    </source>
</evidence>
<keyword evidence="3" id="KW-1185">Reference proteome</keyword>
<proteinExistence type="predicted"/>
<dbReference type="EMBL" id="OU015566">
    <property type="protein sequence ID" value="CAG5105017.1"/>
    <property type="molecule type" value="Genomic_DNA"/>
</dbReference>
<organism evidence="2 3">
    <name type="scientific">Oikopleura dioica</name>
    <name type="common">Tunicate</name>
    <dbReference type="NCBI Taxonomy" id="34765"/>
    <lineage>
        <taxon>Eukaryota</taxon>
        <taxon>Metazoa</taxon>
        <taxon>Chordata</taxon>
        <taxon>Tunicata</taxon>
        <taxon>Appendicularia</taxon>
        <taxon>Copelata</taxon>
        <taxon>Oikopleuridae</taxon>
        <taxon>Oikopleura</taxon>
    </lineage>
</organism>
<dbReference type="Proteomes" id="UP001158576">
    <property type="component" value="Chromosome 1"/>
</dbReference>
<gene>
    <name evidence="2" type="ORF">OKIOD_LOCUS10525</name>
</gene>
<accession>A0ABN7ST45</accession>
<feature type="chain" id="PRO_5046373135" evidence="1">
    <location>
        <begin position="17"/>
        <end position="67"/>
    </location>
</feature>
<feature type="signal peptide" evidence="1">
    <location>
        <begin position="1"/>
        <end position="16"/>
    </location>
</feature>
<name>A0ABN7ST45_OIKDI</name>
<protein>
    <submittedName>
        <fullName evidence="2">Oidioi.mRNA.OKI2018_I69.chr1.g1760.t1.cds</fullName>
    </submittedName>
</protein>
<keyword evidence="1" id="KW-0732">Signal</keyword>
<reference evidence="2 3" key="1">
    <citation type="submission" date="2021-04" db="EMBL/GenBank/DDBJ databases">
        <authorList>
            <person name="Bliznina A."/>
        </authorList>
    </citation>
    <scope>NUCLEOTIDE SEQUENCE [LARGE SCALE GENOMIC DNA]</scope>
</reference>
<sequence>MKIFLFLLAFSEKVQGRGFWSKCKGALDEMKSEQSYDDHLALQNSPAHLMLDNCIKQISRITGRRVK</sequence>
<evidence type="ECO:0000313" key="2">
    <source>
        <dbReference type="EMBL" id="CAG5105017.1"/>
    </source>
</evidence>